<name>A0A1H2PKH6_9BURK</name>
<dbReference type="EMBL" id="FNLO01000002">
    <property type="protein sequence ID" value="SDV46920.1"/>
    <property type="molecule type" value="Genomic_DNA"/>
</dbReference>
<protein>
    <submittedName>
        <fullName evidence="6">AraC-type DNA-binding protein</fullName>
    </submittedName>
</protein>
<evidence type="ECO:0000259" key="5">
    <source>
        <dbReference type="PROSITE" id="PS01124"/>
    </source>
</evidence>
<feature type="domain" description="HTH araC/xylS-type" evidence="5">
    <location>
        <begin position="163"/>
        <end position="260"/>
    </location>
</feature>
<evidence type="ECO:0000256" key="1">
    <source>
        <dbReference type="ARBA" id="ARBA00022491"/>
    </source>
</evidence>
<evidence type="ECO:0000256" key="2">
    <source>
        <dbReference type="ARBA" id="ARBA00023015"/>
    </source>
</evidence>
<dbReference type="GO" id="GO:0043565">
    <property type="term" value="F:sequence-specific DNA binding"/>
    <property type="evidence" value="ECO:0007669"/>
    <property type="project" value="InterPro"/>
</dbReference>
<sequence length="261" mass="28740">MKEFLVGRYPKPRTPQLRPVIAKVVHLQHGDRLFWHQHEQAQMVVALTGIVRVLTPKRTWTLPASRALWIPSSVEHEIHALGALELCSLYIEPEALPLRWREPGPVVATALIRELMHGISAGGPAYDEGGQAALMATLILKILGDLTPLPESGLPLPRDSRLQAICAHLMSEPSSAASLDIWGQRLGASSRTLARRFKSETGLTFGQWRQHLRVAEAMSRLAQGEAVSRIAAELGYRSASAFIAMFRQVVGDSPRRYGSPA</sequence>
<dbReference type="InterPro" id="IPR018060">
    <property type="entry name" value="HTH_AraC"/>
</dbReference>
<dbReference type="STRING" id="1770053.SAMN05216551_102103"/>
<accession>A0A1H2PKH6</accession>
<evidence type="ECO:0000313" key="6">
    <source>
        <dbReference type="EMBL" id="SDV46920.1"/>
    </source>
</evidence>
<reference evidence="7" key="1">
    <citation type="submission" date="2016-09" db="EMBL/GenBank/DDBJ databases">
        <authorList>
            <person name="Varghese N."/>
            <person name="Submissions S."/>
        </authorList>
    </citation>
    <scope>NUCLEOTIDE SEQUENCE [LARGE SCALE GENOMIC DNA]</scope>
    <source>
        <strain evidence="7">JS23</strain>
    </source>
</reference>
<dbReference type="GO" id="GO:0003700">
    <property type="term" value="F:DNA-binding transcription factor activity"/>
    <property type="evidence" value="ECO:0007669"/>
    <property type="project" value="InterPro"/>
</dbReference>
<dbReference type="Pfam" id="PF02311">
    <property type="entry name" value="AraC_binding"/>
    <property type="match status" value="1"/>
</dbReference>
<keyword evidence="4" id="KW-0804">Transcription</keyword>
<dbReference type="Proteomes" id="UP000243719">
    <property type="component" value="Unassembled WGS sequence"/>
</dbReference>
<dbReference type="InterPro" id="IPR011051">
    <property type="entry name" value="RmlC_Cupin_sf"/>
</dbReference>
<dbReference type="SMART" id="SM00342">
    <property type="entry name" value="HTH_ARAC"/>
    <property type="match status" value="1"/>
</dbReference>
<dbReference type="SUPFAM" id="SSF46689">
    <property type="entry name" value="Homeodomain-like"/>
    <property type="match status" value="1"/>
</dbReference>
<dbReference type="InterPro" id="IPR018062">
    <property type="entry name" value="HTH_AraC-typ_CS"/>
</dbReference>
<dbReference type="Gene3D" id="1.10.10.60">
    <property type="entry name" value="Homeodomain-like"/>
    <property type="match status" value="1"/>
</dbReference>
<dbReference type="CDD" id="cd06124">
    <property type="entry name" value="cupin_NimR-like_N"/>
    <property type="match status" value="1"/>
</dbReference>
<dbReference type="SUPFAM" id="SSF51182">
    <property type="entry name" value="RmlC-like cupins"/>
    <property type="match status" value="1"/>
</dbReference>
<dbReference type="Pfam" id="PF12833">
    <property type="entry name" value="HTH_18"/>
    <property type="match status" value="1"/>
</dbReference>
<evidence type="ECO:0000256" key="3">
    <source>
        <dbReference type="ARBA" id="ARBA00023125"/>
    </source>
</evidence>
<keyword evidence="3 6" id="KW-0238">DNA-binding</keyword>
<gene>
    <name evidence="6" type="ORF">SAMN05216551_102103</name>
</gene>
<dbReference type="OrthoDB" id="9804543at2"/>
<dbReference type="PROSITE" id="PS01124">
    <property type="entry name" value="HTH_ARAC_FAMILY_2"/>
    <property type="match status" value="1"/>
</dbReference>
<dbReference type="AlphaFoldDB" id="A0A1H2PKH6"/>
<proteinExistence type="predicted"/>
<evidence type="ECO:0000313" key="7">
    <source>
        <dbReference type="Proteomes" id="UP000243719"/>
    </source>
</evidence>
<dbReference type="PANTHER" id="PTHR11019:SF159">
    <property type="entry name" value="TRANSCRIPTIONAL REGULATOR-RELATED"/>
    <property type="match status" value="1"/>
</dbReference>
<dbReference type="PANTHER" id="PTHR11019">
    <property type="entry name" value="HTH-TYPE TRANSCRIPTIONAL REGULATOR NIMR"/>
    <property type="match status" value="1"/>
</dbReference>
<keyword evidence="2" id="KW-0805">Transcription regulation</keyword>
<keyword evidence="7" id="KW-1185">Reference proteome</keyword>
<organism evidence="6 7">
    <name type="scientific">Chitinasiproducens palmae</name>
    <dbReference type="NCBI Taxonomy" id="1770053"/>
    <lineage>
        <taxon>Bacteria</taxon>
        <taxon>Pseudomonadati</taxon>
        <taxon>Pseudomonadota</taxon>
        <taxon>Betaproteobacteria</taxon>
        <taxon>Burkholderiales</taxon>
        <taxon>Burkholderiaceae</taxon>
        <taxon>Chitinasiproducens</taxon>
    </lineage>
</organism>
<dbReference type="InterPro" id="IPR014710">
    <property type="entry name" value="RmlC-like_jellyroll"/>
</dbReference>
<dbReference type="Gene3D" id="2.60.120.10">
    <property type="entry name" value="Jelly Rolls"/>
    <property type="match status" value="1"/>
</dbReference>
<evidence type="ECO:0000256" key="4">
    <source>
        <dbReference type="ARBA" id="ARBA00023163"/>
    </source>
</evidence>
<dbReference type="InterPro" id="IPR003313">
    <property type="entry name" value="AraC-bd"/>
</dbReference>
<dbReference type="RefSeq" id="WP_091904833.1">
    <property type="nucleotide sequence ID" value="NZ_FNLO01000002.1"/>
</dbReference>
<dbReference type="InterPro" id="IPR009057">
    <property type="entry name" value="Homeodomain-like_sf"/>
</dbReference>
<keyword evidence="1" id="KW-0678">Repressor</keyword>
<dbReference type="FunFam" id="1.10.10.60:FF:000132">
    <property type="entry name" value="AraC family transcriptional regulator"/>
    <property type="match status" value="1"/>
</dbReference>
<dbReference type="PROSITE" id="PS00041">
    <property type="entry name" value="HTH_ARAC_FAMILY_1"/>
    <property type="match status" value="1"/>
</dbReference>